<sequence length="159" mass="17867">MAYPEPRNREDNFPERAIRRISVSKEIDHNETEEESLSPEDILLLTLAALRVLENDNGSTMNEIRRILVSGGFITPSIDIRPALILGLKGNVIKRPLSAIKAGVYGRYVEVKENTTGKSSAKKLKSISARQVLGNKHVKRCQRTSKRSVAQVERYRLAL</sequence>
<name>A0AAV4HFM8_9GAST</name>
<evidence type="ECO:0008006" key="3">
    <source>
        <dbReference type="Google" id="ProtNLM"/>
    </source>
</evidence>
<reference evidence="1 2" key="1">
    <citation type="journal article" date="2021" name="Elife">
        <title>Chloroplast acquisition without the gene transfer in kleptoplastic sea slugs, Plakobranchus ocellatus.</title>
        <authorList>
            <person name="Maeda T."/>
            <person name="Takahashi S."/>
            <person name="Yoshida T."/>
            <person name="Shimamura S."/>
            <person name="Takaki Y."/>
            <person name="Nagai Y."/>
            <person name="Toyoda A."/>
            <person name="Suzuki Y."/>
            <person name="Arimoto A."/>
            <person name="Ishii H."/>
            <person name="Satoh N."/>
            <person name="Nishiyama T."/>
            <person name="Hasebe M."/>
            <person name="Maruyama T."/>
            <person name="Minagawa J."/>
            <person name="Obokata J."/>
            <person name="Shigenobu S."/>
        </authorList>
    </citation>
    <scope>NUCLEOTIDE SEQUENCE [LARGE SCALE GENOMIC DNA]</scope>
</reference>
<accession>A0AAV4HFM8</accession>
<comment type="caution">
    <text evidence="1">The sequence shown here is derived from an EMBL/GenBank/DDBJ whole genome shotgun (WGS) entry which is preliminary data.</text>
</comment>
<keyword evidence="2" id="KW-1185">Reference proteome</keyword>
<evidence type="ECO:0000313" key="1">
    <source>
        <dbReference type="EMBL" id="GFR96434.1"/>
    </source>
</evidence>
<protein>
    <recommendedName>
        <fullName evidence="3">H15 domain-containing protein</fullName>
    </recommendedName>
</protein>
<dbReference type="EMBL" id="BMAT01012661">
    <property type="protein sequence ID" value="GFR96434.1"/>
    <property type="molecule type" value="Genomic_DNA"/>
</dbReference>
<dbReference type="AlphaFoldDB" id="A0AAV4HFM8"/>
<dbReference type="Proteomes" id="UP000762676">
    <property type="component" value="Unassembled WGS sequence"/>
</dbReference>
<proteinExistence type="predicted"/>
<evidence type="ECO:0000313" key="2">
    <source>
        <dbReference type="Proteomes" id="UP000762676"/>
    </source>
</evidence>
<gene>
    <name evidence="1" type="ORF">ElyMa_006297900</name>
</gene>
<organism evidence="1 2">
    <name type="scientific">Elysia marginata</name>
    <dbReference type="NCBI Taxonomy" id="1093978"/>
    <lineage>
        <taxon>Eukaryota</taxon>
        <taxon>Metazoa</taxon>
        <taxon>Spiralia</taxon>
        <taxon>Lophotrochozoa</taxon>
        <taxon>Mollusca</taxon>
        <taxon>Gastropoda</taxon>
        <taxon>Heterobranchia</taxon>
        <taxon>Euthyneura</taxon>
        <taxon>Panpulmonata</taxon>
        <taxon>Sacoglossa</taxon>
        <taxon>Placobranchoidea</taxon>
        <taxon>Plakobranchidae</taxon>
        <taxon>Elysia</taxon>
    </lineage>
</organism>